<dbReference type="Pfam" id="PF00884">
    <property type="entry name" value="Sulfatase"/>
    <property type="match status" value="1"/>
</dbReference>
<keyword evidence="5 7" id="KW-1133">Transmembrane helix</keyword>
<dbReference type="SUPFAM" id="SSF53649">
    <property type="entry name" value="Alkaline phosphatase-like"/>
    <property type="match status" value="1"/>
</dbReference>
<feature type="transmembrane region" description="Helical" evidence="7">
    <location>
        <begin position="53"/>
        <end position="71"/>
    </location>
</feature>
<accession>A0A133Q2P3</accession>
<dbReference type="InterPro" id="IPR017850">
    <property type="entry name" value="Alkaline_phosphatase_core_sf"/>
</dbReference>
<keyword evidence="3" id="KW-0808">Transferase</keyword>
<evidence type="ECO:0000256" key="7">
    <source>
        <dbReference type="SAM" id="Phobius"/>
    </source>
</evidence>
<evidence type="ECO:0000256" key="2">
    <source>
        <dbReference type="ARBA" id="ARBA00022475"/>
    </source>
</evidence>
<dbReference type="InterPro" id="IPR058130">
    <property type="entry name" value="PEA_transf_C"/>
</dbReference>
<sequence>MTILNKFFEKVATPLYKEFPFFFIVLTLIGYPIIVDFLANLPAVGSVVKMSRYLGMAIFIAYLFTVIVYCSQVKIVKMAFYTILSSLALTDIFLRLAFGQQISPVILLLLGETNSNESTEFINTFVLGEDGFLAAAILTIVVAATIVLEKNRDGLERRLKTWGKPTKAITALFLAYFLIAGAWKARIYYTLLTSPTRMQLEEWATSNKSGTCTDLVTCTSYALTGAKALANDIQIAKQTALNVCKSHATIAEDSTLTVVYVLGESFIKYHSSLYGYYNKTNPRLEKEQKDGNLFVFNDVVTPYNRTSFTMKNTFSCNSLSNRECWAYYPLFPTIFKQAGYDVYFWDIQKTMDTKEMYSISINSLLYDRKIQRLSYSELSSCKPFAYDGQLVADFFSKPRAAKGRNLVMFHLLGQHVDADKRYPHTAEFTKFQAKDIRNNNDYITEKMKSEIAHYDNATLYNDYVVSEIIRHYKDKNCVLVYYSDHGEEIYDYRPSLGRKLKPMCSNLLKYQFDIPFMVWCSDTYKQRHPDIIRRLRAAANKPLTIDHIAHTLLALGGIRTPYYRKRFDILNPSYQPGPRIVNDNIEYEKTRWGRQ</sequence>
<evidence type="ECO:0000256" key="6">
    <source>
        <dbReference type="ARBA" id="ARBA00023136"/>
    </source>
</evidence>
<dbReference type="GO" id="GO:0016776">
    <property type="term" value="F:phosphotransferase activity, phosphate group as acceptor"/>
    <property type="evidence" value="ECO:0007669"/>
    <property type="project" value="TreeGrafter"/>
</dbReference>
<feature type="transmembrane region" description="Helical" evidence="7">
    <location>
        <begin position="21"/>
        <end position="41"/>
    </location>
</feature>
<protein>
    <submittedName>
        <fullName evidence="9">Arylsulfatase</fullName>
    </submittedName>
</protein>
<feature type="transmembrane region" description="Helical" evidence="7">
    <location>
        <begin position="131"/>
        <end position="148"/>
    </location>
</feature>
<dbReference type="PATRIC" id="fig|28128.5.peg.1819"/>
<dbReference type="eggNOG" id="COG2194">
    <property type="taxonomic scope" value="Bacteria"/>
</dbReference>
<dbReference type="PANTHER" id="PTHR30443">
    <property type="entry name" value="INNER MEMBRANE PROTEIN"/>
    <property type="match status" value="1"/>
</dbReference>
<dbReference type="InterPro" id="IPR040423">
    <property type="entry name" value="PEA_transferase"/>
</dbReference>
<dbReference type="AlphaFoldDB" id="A0A133Q2P3"/>
<gene>
    <name evidence="9" type="ORF">HMPREF3226_01770</name>
</gene>
<evidence type="ECO:0000256" key="1">
    <source>
        <dbReference type="ARBA" id="ARBA00004651"/>
    </source>
</evidence>
<dbReference type="Proteomes" id="UP000070533">
    <property type="component" value="Unassembled WGS sequence"/>
</dbReference>
<proteinExistence type="predicted"/>
<evidence type="ECO:0000313" key="9">
    <source>
        <dbReference type="EMBL" id="KXA37146.1"/>
    </source>
</evidence>
<dbReference type="InterPro" id="IPR000917">
    <property type="entry name" value="Sulfatase_N"/>
</dbReference>
<evidence type="ECO:0000259" key="8">
    <source>
        <dbReference type="Pfam" id="PF00884"/>
    </source>
</evidence>
<dbReference type="OrthoDB" id="9786870at2"/>
<dbReference type="Gene3D" id="3.40.720.10">
    <property type="entry name" value="Alkaline Phosphatase, subunit A"/>
    <property type="match status" value="1"/>
</dbReference>
<keyword evidence="2" id="KW-1003">Cell membrane</keyword>
<evidence type="ECO:0000313" key="10">
    <source>
        <dbReference type="Proteomes" id="UP000070533"/>
    </source>
</evidence>
<dbReference type="STRING" id="28128.HMPREF3226_01770"/>
<dbReference type="CDD" id="cd16017">
    <property type="entry name" value="LptA"/>
    <property type="match status" value="1"/>
</dbReference>
<feature type="transmembrane region" description="Helical" evidence="7">
    <location>
        <begin position="169"/>
        <end position="189"/>
    </location>
</feature>
<feature type="transmembrane region" description="Helical" evidence="7">
    <location>
        <begin position="92"/>
        <end position="111"/>
    </location>
</feature>
<dbReference type="GO" id="GO:0005886">
    <property type="term" value="C:plasma membrane"/>
    <property type="evidence" value="ECO:0007669"/>
    <property type="project" value="UniProtKB-SubCell"/>
</dbReference>
<dbReference type="GO" id="GO:0009244">
    <property type="term" value="P:lipopolysaccharide core region biosynthetic process"/>
    <property type="evidence" value="ECO:0007669"/>
    <property type="project" value="TreeGrafter"/>
</dbReference>
<evidence type="ECO:0000256" key="5">
    <source>
        <dbReference type="ARBA" id="ARBA00022989"/>
    </source>
</evidence>
<organism evidence="9 10">
    <name type="scientific">Prevotella corporis</name>
    <dbReference type="NCBI Taxonomy" id="28128"/>
    <lineage>
        <taxon>Bacteria</taxon>
        <taxon>Pseudomonadati</taxon>
        <taxon>Bacteroidota</taxon>
        <taxon>Bacteroidia</taxon>
        <taxon>Bacteroidales</taxon>
        <taxon>Prevotellaceae</taxon>
        <taxon>Prevotella</taxon>
    </lineage>
</organism>
<dbReference type="PANTHER" id="PTHR30443:SF2">
    <property type="entry name" value="PHOSPHOETHANOLAMINE TRANSFERASE EPTC"/>
    <property type="match status" value="1"/>
</dbReference>
<comment type="subcellular location">
    <subcellularLocation>
        <location evidence="1">Cell membrane</location>
        <topology evidence="1">Multi-pass membrane protein</topology>
    </subcellularLocation>
</comment>
<evidence type="ECO:0000256" key="3">
    <source>
        <dbReference type="ARBA" id="ARBA00022679"/>
    </source>
</evidence>
<evidence type="ECO:0000256" key="4">
    <source>
        <dbReference type="ARBA" id="ARBA00022692"/>
    </source>
</evidence>
<name>A0A133Q2P3_9BACT</name>
<keyword evidence="4 7" id="KW-0812">Transmembrane</keyword>
<dbReference type="RefSeq" id="WP_060940912.1">
    <property type="nucleotide sequence ID" value="NZ_KQ957278.1"/>
</dbReference>
<reference evidence="10" key="1">
    <citation type="submission" date="2016-01" db="EMBL/GenBank/DDBJ databases">
        <authorList>
            <person name="Mitreva M."/>
            <person name="Pepin K.H."/>
            <person name="Mihindukulasuriya K.A."/>
            <person name="Fulton R."/>
            <person name="Fronick C."/>
            <person name="O'Laughlin M."/>
            <person name="Miner T."/>
            <person name="Herter B."/>
            <person name="Rosa B.A."/>
            <person name="Cordes M."/>
            <person name="Tomlinson C."/>
            <person name="Wollam A."/>
            <person name="Palsikar V.B."/>
            <person name="Mardis E.R."/>
            <person name="Wilson R.K."/>
        </authorList>
    </citation>
    <scope>NUCLEOTIDE SEQUENCE [LARGE SCALE GENOMIC DNA]</scope>
    <source>
        <strain evidence="10">MJR7716</strain>
    </source>
</reference>
<dbReference type="EMBL" id="LRQG01000146">
    <property type="protein sequence ID" value="KXA37146.1"/>
    <property type="molecule type" value="Genomic_DNA"/>
</dbReference>
<feature type="domain" description="Sulfatase N-terminal" evidence="8">
    <location>
        <begin position="257"/>
        <end position="558"/>
    </location>
</feature>
<comment type="caution">
    <text evidence="9">The sequence shown here is derived from an EMBL/GenBank/DDBJ whole genome shotgun (WGS) entry which is preliminary data.</text>
</comment>
<keyword evidence="10" id="KW-1185">Reference proteome</keyword>
<keyword evidence="6 7" id="KW-0472">Membrane</keyword>